<dbReference type="Gene3D" id="3.60.10.10">
    <property type="entry name" value="Endonuclease/exonuclease/phosphatase"/>
    <property type="match status" value="1"/>
</dbReference>
<name>A0A377PMS5_HAFAL</name>
<accession>A0A377PMS5</accession>
<dbReference type="Gene3D" id="2.10.10.80">
    <property type="match status" value="1"/>
</dbReference>
<dbReference type="SUPFAM" id="SSF56219">
    <property type="entry name" value="DNase I-like"/>
    <property type="match status" value="1"/>
</dbReference>
<dbReference type="AlphaFoldDB" id="A0A377PMS5"/>
<evidence type="ECO:0000259" key="1">
    <source>
        <dbReference type="Pfam" id="PF18668"/>
    </source>
</evidence>
<evidence type="ECO:0000313" key="3">
    <source>
        <dbReference type="Proteomes" id="UP000254821"/>
    </source>
</evidence>
<protein>
    <submittedName>
        <fullName evidence="2">Endonuclease/Exonuclease/phosphatase family</fullName>
    </submittedName>
</protein>
<organism evidence="2 3">
    <name type="scientific">Hafnia alvei</name>
    <dbReference type="NCBI Taxonomy" id="569"/>
    <lineage>
        <taxon>Bacteria</taxon>
        <taxon>Pseudomonadati</taxon>
        <taxon>Pseudomonadota</taxon>
        <taxon>Gammaproteobacteria</taxon>
        <taxon>Enterobacterales</taxon>
        <taxon>Hafniaceae</taxon>
        <taxon>Hafnia</taxon>
    </lineage>
</organism>
<dbReference type="Pfam" id="PF18668">
    <property type="entry name" value="Tail_spike_N"/>
    <property type="match status" value="1"/>
</dbReference>
<reference evidence="2 3" key="1">
    <citation type="submission" date="2018-06" db="EMBL/GenBank/DDBJ databases">
        <authorList>
            <consortium name="Pathogen Informatics"/>
            <person name="Doyle S."/>
        </authorList>
    </citation>
    <scope>NUCLEOTIDE SEQUENCE [LARGE SCALE GENOMIC DNA]</scope>
    <source>
        <strain evidence="2 3">NCTC8105</strain>
    </source>
</reference>
<gene>
    <name evidence="2" type="ORF">NCTC8105_03464</name>
</gene>
<proteinExistence type="predicted"/>
<keyword evidence="2" id="KW-0269">Exonuclease</keyword>
<dbReference type="InterPro" id="IPR040775">
    <property type="entry name" value="Tail_spike_N"/>
</dbReference>
<evidence type="ECO:0000313" key="2">
    <source>
        <dbReference type="EMBL" id="STQ81284.1"/>
    </source>
</evidence>
<dbReference type="GO" id="GO:0004527">
    <property type="term" value="F:exonuclease activity"/>
    <property type="evidence" value="ECO:0007669"/>
    <property type="project" value="UniProtKB-KW"/>
</dbReference>
<keyword evidence="2" id="KW-0255">Endonuclease</keyword>
<sequence length="416" mass="46402">MATTPTNLPVPSESPRDLKFNAGKIDEFVTSKQQEYIDRFGESHYTIEGLRWIAQQAISAFGYITMDSFQDGATLTLPNQILRWKLPDGDGEYYRWDGVFPKVVPAASTPESTGGIGAGKWLSVGDATLRGELADDDGYTLIPSLQTFNDLYVNPFNENVYYENTIVNKNITPKENSRNIEHKQNGILRFVTWNLWTGPSTDAYYNGDRFSPTKALQQQKQFLDSRGDYFCFQECFTSPVIDSTYLQVNPLSKSVFSMAMNAGGGNLYGLIDLTKLNIKSHTSKIYDDKTPTSLDSETRVYSKTIIDGDIFIYNTHLSTDPARATNMLSELLIEVTGAGKDKVVIMGDFNTSDSSKLSGFESAGFVIVNKSEWDTSIDRILVKGMSISGYGKVQILGKMSHLSDHDMYYVDLEVAL</sequence>
<dbReference type="InterPro" id="IPR036691">
    <property type="entry name" value="Endo/exonu/phosph_ase_sf"/>
</dbReference>
<dbReference type="EMBL" id="UGHP01000001">
    <property type="protein sequence ID" value="STQ81284.1"/>
    <property type="molecule type" value="Genomic_DNA"/>
</dbReference>
<dbReference type="GO" id="GO:0004519">
    <property type="term" value="F:endonuclease activity"/>
    <property type="evidence" value="ECO:0007669"/>
    <property type="project" value="UniProtKB-KW"/>
</dbReference>
<dbReference type="Proteomes" id="UP000254821">
    <property type="component" value="Unassembled WGS sequence"/>
</dbReference>
<feature type="domain" description="Tail spike TSP1/Gp66 N-terminal" evidence="1">
    <location>
        <begin position="59"/>
        <end position="126"/>
    </location>
</feature>
<keyword evidence="2" id="KW-0540">Nuclease</keyword>
<keyword evidence="2" id="KW-0378">Hydrolase</keyword>